<accession>A0AAU7F5X8</accession>
<organism evidence="1">
    <name type="scientific">Chitinibacter mangrovi</name>
    <dbReference type="NCBI Taxonomy" id="3153927"/>
    <lineage>
        <taxon>Bacteria</taxon>
        <taxon>Pseudomonadati</taxon>
        <taxon>Pseudomonadota</taxon>
        <taxon>Betaproteobacteria</taxon>
        <taxon>Neisseriales</taxon>
        <taxon>Chitinibacteraceae</taxon>
        <taxon>Chitinibacter</taxon>
    </lineage>
</organism>
<proteinExistence type="predicted"/>
<name>A0AAU7F5X8_9NEIS</name>
<protein>
    <submittedName>
        <fullName evidence="1">Uncharacterized protein</fullName>
    </submittedName>
</protein>
<dbReference type="KEGG" id="cmav:ABHF33_13575"/>
<dbReference type="AlphaFoldDB" id="A0AAU7F5X8"/>
<evidence type="ECO:0000313" key="1">
    <source>
        <dbReference type="EMBL" id="XBM00080.1"/>
    </source>
</evidence>
<dbReference type="EMBL" id="CP157355">
    <property type="protein sequence ID" value="XBM00080.1"/>
    <property type="molecule type" value="Genomic_DNA"/>
</dbReference>
<gene>
    <name evidence="1" type="ORF">ABHF33_13575</name>
</gene>
<sequence length="54" mass="5696">MLLLVDGSKLESAAAAAKACKKHSPRQVPQSYQSRGEVAAGTDLQAVSGLRRDK</sequence>
<reference evidence="1" key="1">
    <citation type="submission" date="2024-05" db="EMBL/GenBank/DDBJ databases">
        <authorList>
            <person name="Yang L."/>
            <person name="Pan L."/>
        </authorList>
    </citation>
    <scope>NUCLEOTIDE SEQUENCE</scope>
    <source>
        <strain evidence="1">FCG-7</strain>
    </source>
</reference>
<dbReference type="RefSeq" id="WP_348944446.1">
    <property type="nucleotide sequence ID" value="NZ_CP157355.1"/>
</dbReference>